<sequence length="294" mass="32956">MVRWYERIAVWLNAGARRLCALPQLGSWLYAVNSPSPPIPRSALTPGRKVLREPGLVGQFCHHVRARGEDEAISRTFLLEDRAEFAPDAHGVLQRRPDIDPEDVPEDWQAPCRDAESGASVVASGVVSTLMVCPRQRRTQLLDIGAQLFADRSYEDVWIEEVAEIAGVSRGLMYHYFPTKRDFFAAIVERESQHLLEVTAPDATLPVREQVAAGLDAYFAYVKSHSRGQQIRILDALEFEGERRQLAAVAVRGWIAFVRAVCLDWLDQPSIPQEELRVICLRTLSGALGIDLET</sequence>
<name>A0AA36FP32_9BILA</name>
<dbReference type="PANTHER" id="PTHR30055:SF174">
    <property type="entry name" value="TRANSCRIPTIONAL REGULATORY PROTEIN (PROBABLY TETR-FAMILY)-RELATED"/>
    <property type="match status" value="1"/>
</dbReference>
<dbReference type="GO" id="GO:0005634">
    <property type="term" value="C:nucleus"/>
    <property type="evidence" value="ECO:0007669"/>
    <property type="project" value="UniProtKB-SubCell"/>
</dbReference>
<comment type="subcellular location">
    <subcellularLocation>
        <location evidence="1">Nucleus</location>
    </subcellularLocation>
</comment>
<dbReference type="Gene3D" id="1.10.357.10">
    <property type="entry name" value="Tetracycline Repressor, domain 2"/>
    <property type="match status" value="1"/>
</dbReference>
<accession>A0AA36FP32</accession>
<dbReference type="PROSITE" id="PS50977">
    <property type="entry name" value="HTH_TETR_2"/>
    <property type="match status" value="1"/>
</dbReference>
<keyword evidence="2" id="KW-0238">DNA-binding</keyword>
<feature type="domain" description="HTH tetR-type" evidence="3">
    <location>
        <begin position="135"/>
        <end position="195"/>
    </location>
</feature>
<reference evidence="4" key="1">
    <citation type="submission" date="2023-06" db="EMBL/GenBank/DDBJ databases">
        <authorList>
            <person name="Delattre M."/>
        </authorList>
    </citation>
    <scope>NUCLEOTIDE SEQUENCE</scope>
    <source>
        <strain evidence="4">AF72</strain>
    </source>
</reference>
<dbReference type="InterPro" id="IPR001647">
    <property type="entry name" value="HTH_TetR"/>
</dbReference>
<dbReference type="AlphaFoldDB" id="A0AA36FP32"/>
<dbReference type="GO" id="GO:0000976">
    <property type="term" value="F:transcription cis-regulatory region binding"/>
    <property type="evidence" value="ECO:0007669"/>
    <property type="project" value="TreeGrafter"/>
</dbReference>
<evidence type="ECO:0000256" key="2">
    <source>
        <dbReference type="ARBA" id="ARBA00023125"/>
    </source>
</evidence>
<dbReference type="InterPro" id="IPR009057">
    <property type="entry name" value="Homeodomain-like_sf"/>
</dbReference>
<comment type="caution">
    <text evidence="4">The sequence shown here is derived from an EMBL/GenBank/DDBJ whole genome shotgun (WGS) entry which is preliminary data.</text>
</comment>
<evidence type="ECO:0000259" key="3">
    <source>
        <dbReference type="PROSITE" id="PS50977"/>
    </source>
</evidence>
<protein>
    <recommendedName>
        <fullName evidence="3">HTH tetR-type domain-containing protein</fullName>
    </recommendedName>
</protein>
<keyword evidence="5" id="KW-1185">Reference proteome</keyword>
<evidence type="ECO:0000313" key="4">
    <source>
        <dbReference type="EMBL" id="CAJ0557514.1"/>
    </source>
</evidence>
<dbReference type="PANTHER" id="PTHR30055">
    <property type="entry name" value="HTH-TYPE TRANSCRIPTIONAL REGULATOR RUTR"/>
    <property type="match status" value="1"/>
</dbReference>
<dbReference type="InterPro" id="IPR050109">
    <property type="entry name" value="HTH-type_TetR-like_transc_reg"/>
</dbReference>
<evidence type="ECO:0000256" key="1">
    <source>
        <dbReference type="ARBA" id="ARBA00004123"/>
    </source>
</evidence>
<organism evidence="4 5">
    <name type="scientific">Mesorhabditis spiculigera</name>
    <dbReference type="NCBI Taxonomy" id="96644"/>
    <lineage>
        <taxon>Eukaryota</taxon>
        <taxon>Metazoa</taxon>
        <taxon>Ecdysozoa</taxon>
        <taxon>Nematoda</taxon>
        <taxon>Chromadorea</taxon>
        <taxon>Rhabditida</taxon>
        <taxon>Rhabditina</taxon>
        <taxon>Rhabditomorpha</taxon>
        <taxon>Rhabditoidea</taxon>
        <taxon>Rhabditidae</taxon>
        <taxon>Mesorhabditinae</taxon>
        <taxon>Mesorhabditis</taxon>
    </lineage>
</organism>
<dbReference type="SUPFAM" id="SSF46689">
    <property type="entry name" value="Homeodomain-like"/>
    <property type="match status" value="1"/>
</dbReference>
<proteinExistence type="predicted"/>
<gene>
    <name evidence="4" type="ORF">MSPICULIGERA_LOCUS272</name>
</gene>
<feature type="non-terminal residue" evidence="4">
    <location>
        <position position="1"/>
    </location>
</feature>
<dbReference type="Proteomes" id="UP001177023">
    <property type="component" value="Unassembled WGS sequence"/>
</dbReference>
<dbReference type="PRINTS" id="PR00455">
    <property type="entry name" value="HTHTETR"/>
</dbReference>
<evidence type="ECO:0000313" key="5">
    <source>
        <dbReference type="Proteomes" id="UP001177023"/>
    </source>
</evidence>
<dbReference type="GO" id="GO:0003700">
    <property type="term" value="F:DNA-binding transcription factor activity"/>
    <property type="evidence" value="ECO:0007669"/>
    <property type="project" value="TreeGrafter"/>
</dbReference>
<dbReference type="EMBL" id="CATQJA010000023">
    <property type="protein sequence ID" value="CAJ0557514.1"/>
    <property type="molecule type" value="Genomic_DNA"/>
</dbReference>
<dbReference type="Pfam" id="PF00440">
    <property type="entry name" value="TetR_N"/>
    <property type="match status" value="1"/>
</dbReference>